<name>I4C342_DESTA</name>
<dbReference type="EMBL" id="CP003360">
    <property type="protein sequence ID" value="AFM23983.1"/>
    <property type="molecule type" value="Genomic_DNA"/>
</dbReference>
<dbReference type="Gene3D" id="1.10.1370.30">
    <property type="match status" value="1"/>
</dbReference>
<sequence length="495" mass="57071">MSQLTLQTVIEDVDAVHRELAKLTVDQLLGAPSALTTTDILESHPVPLRPKTLTYLRKLTNSPQTLEQAESAGRALFACMDLMIEESTASIGDMLRFYIQHGRMHVQGEKIPAAEVVPWLQAQTDFQKREEMQNENRIFFKGIINPMLLAMLELTVKAAKERFGFENYARYAEAKKELSFDEHVKQFEKFLADTRSLYFQKMTPWVERKIGRPFRNLSRYHALYLMRIRRFDGYFPVERLSELMKQTFRGVGLDLDSRPDVTMDIADYPSKSPEAMCVGVEVPGEVYVIMKPVGGLIDVETLLHEMGHAFFLSHMNAELPAEYRRMRRSSALDECFAFLFMNLLENHSWLVDVAGLDSEKADELSDVFGTKKLCLIRRYMGKFLAEKELHETGEIKNSEYYCRHMAEATGFIYEPEGYLVDMESDFYALDYLAAWAGADILRKFLELRFGDTWYARKEAGEFLKSIAAQGRKYPLRQVISKFCGEELKMPEFRAA</sequence>
<evidence type="ECO:0008006" key="3">
    <source>
        <dbReference type="Google" id="ProtNLM"/>
    </source>
</evidence>
<dbReference type="AlphaFoldDB" id="I4C342"/>
<protein>
    <recommendedName>
        <fullName evidence="3">Peptidase M3</fullName>
    </recommendedName>
</protein>
<reference evidence="2" key="1">
    <citation type="submission" date="2012-06" db="EMBL/GenBank/DDBJ databases">
        <title>Complete sequence of chromosome of Desulfomonile tiedjei DSM 6799.</title>
        <authorList>
            <person name="Lucas S."/>
            <person name="Copeland A."/>
            <person name="Lapidus A."/>
            <person name="Glavina del Rio T."/>
            <person name="Dalin E."/>
            <person name="Tice H."/>
            <person name="Bruce D."/>
            <person name="Goodwin L."/>
            <person name="Pitluck S."/>
            <person name="Peters L."/>
            <person name="Ovchinnikova G."/>
            <person name="Zeytun A."/>
            <person name="Lu M."/>
            <person name="Kyrpides N."/>
            <person name="Mavromatis K."/>
            <person name="Ivanova N."/>
            <person name="Brettin T."/>
            <person name="Detter J.C."/>
            <person name="Han C."/>
            <person name="Larimer F."/>
            <person name="Land M."/>
            <person name="Hauser L."/>
            <person name="Markowitz V."/>
            <person name="Cheng J.-F."/>
            <person name="Hugenholtz P."/>
            <person name="Woyke T."/>
            <person name="Wu D."/>
            <person name="Spring S."/>
            <person name="Schroeder M."/>
            <person name="Brambilla E."/>
            <person name="Klenk H.-P."/>
            <person name="Eisen J.A."/>
        </authorList>
    </citation>
    <scope>NUCLEOTIDE SEQUENCE [LARGE SCALE GENOMIC DNA]</scope>
    <source>
        <strain evidence="2">ATCC 49306 / DSM 6799 / DCB-1</strain>
    </source>
</reference>
<evidence type="ECO:0000313" key="1">
    <source>
        <dbReference type="EMBL" id="AFM23983.1"/>
    </source>
</evidence>
<proteinExistence type="predicted"/>
<keyword evidence="2" id="KW-1185">Reference proteome</keyword>
<dbReference type="eggNOG" id="COG1164">
    <property type="taxonomic scope" value="Bacteria"/>
</dbReference>
<dbReference type="SUPFAM" id="SSF55486">
    <property type="entry name" value="Metalloproteases ('zincins'), catalytic domain"/>
    <property type="match status" value="1"/>
</dbReference>
<dbReference type="OrthoDB" id="5484733at2"/>
<dbReference type="STRING" id="706587.Desti_1270"/>
<accession>I4C342</accession>
<dbReference type="RefSeq" id="WP_014809134.1">
    <property type="nucleotide sequence ID" value="NC_018025.1"/>
</dbReference>
<dbReference type="Proteomes" id="UP000006055">
    <property type="component" value="Chromosome"/>
</dbReference>
<dbReference type="HOGENOM" id="CLU_042757_0_0_7"/>
<dbReference type="KEGG" id="dti:Desti_1270"/>
<gene>
    <name evidence="1" type="ordered locus">Desti_1270</name>
</gene>
<evidence type="ECO:0000313" key="2">
    <source>
        <dbReference type="Proteomes" id="UP000006055"/>
    </source>
</evidence>
<organism evidence="1 2">
    <name type="scientific">Desulfomonile tiedjei (strain ATCC 49306 / DSM 6799 / DCB-1)</name>
    <dbReference type="NCBI Taxonomy" id="706587"/>
    <lineage>
        <taxon>Bacteria</taxon>
        <taxon>Pseudomonadati</taxon>
        <taxon>Thermodesulfobacteriota</taxon>
        <taxon>Desulfomonilia</taxon>
        <taxon>Desulfomonilales</taxon>
        <taxon>Desulfomonilaceae</taxon>
        <taxon>Desulfomonile</taxon>
    </lineage>
</organism>